<dbReference type="SUPFAM" id="SSF53448">
    <property type="entry name" value="Nucleotide-diphospho-sugar transferases"/>
    <property type="match status" value="1"/>
</dbReference>
<feature type="compositionally biased region" description="Pro residues" evidence="1">
    <location>
        <begin position="1151"/>
        <end position="1165"/>
    </location>
</feature>
<dbReference type="Proteomes" id="UP000299290">
    <property type="component" value="Unassembled WGS sequence"/>
</dbReference>
<evidence type="ECO:0000313" key="3">
    <source>
        <dbReference type="EMBL" id="GDY43229.1"/>
    </source>
</evidence>
<organism evidence="3 4">
    <name type="scientific">Streptomyces antimycoticus</name>
    <dbReference type="NCBI Taxonomy" id="68175"/>
    <lineage>
        <taxon>Bacteria</taxon>
        <taxon>Bacillati</taxon>
        <taxon>Actinomycetota</taxon>
        <taxon>Actinomycetes</taxon>
        <taxon>Kitasatosporales</taxon>
        <taxon>Streptomycetaceae</taxon>
        <taxon>Streptomyces</taxon>
        <taxon>Streptomyces violaceusniger group</taxon>
    </lineage>
</organism>
<dbReference type="InterPro" id="IPR050834">
    <property type="entry name" value="Glycosyltransf_2"/>
</dbReference>
<feature type="transmembrane region" description="Helical" evidence="2">
    <location>
        <begin position="623"/>
        <end position="655"/>
    </location>
</feature>
<feature type="compositionally biased region" description="Low complexity" evidence="1">
    <location>
        <begin position="1202"/>
        <end position="1325"/>
    </location>
</feature>
<feature type="transmembrane region" description="Helical" evidence="2">
    <location>
        <begin position="810"/>
        <end position="831"/>
    </location>
</feature>
<proteinExistence type="predicted"/>
<feature type="region of interest" description="Disordered" evidence="1">
    <location>
        <begin position="1122"/>
        <end position="1344"/>
    </location>
</feature>
<accession>A0A4D4KAK3</accession>
<dbReference type="InterPro" id="IPR029044">
    <property type="entry name" value="Nucleotide-diphossugar_trans"/>
</dbReference>
<dbReference type="RefSeq" id="WP_137966062.1">
    <property type="nucleotide sequence ID" value="NZ_BJHV01000001.1"/>
</dbReference>
<dbReference type="Gene3D" id="3.90.550.10">
    <property type="entry name" value="Spore Coat Polysaccharide Biosynthesis Protein SpsA, Chain A"/>
    <property type="match status" value="1"/>
</dbReference>
<keyword evidence="2" id="KW-0812">Transmembrane</keyword>
<feature type="transmembrane region" description="Helical" evidence="2">
    <location>
        <begin position="667"/>
        <end position="687"/>
    </location>
</feature>
<dbReference type="PANTHER" id="PTHR43685">
    <property type="entry name" value="GLYCOSYLTRANSFERASE"/>
    <property type="match status" value="1"/>
</dbReference>
<feature type="transmembrane region" description="Helical" evidence="2">
    <location>
        <begin position="749"/>
        <end position="766"/>
    </location>
</feature>
<feature type="transmembrane region" description="Helical" evidence="2">
    <location>
        <begin position="567"/>
        <end position="584"/>
    </location>
</feature>
<feature type="compositionally biased region" description="Basic and acidic residues" evidence="1">
    <location>
        <begin position="1333"/>
        <end position="1344"/>
    </location>
</feature>
<feature type="transmembrane region" description="Helical" evidence="2">
    <location>
        <begin position="460"/>
        <end position="487"/>
    </location>
</feature>
<protein>
    <submittedName>
        <fullName evidence="3">Integral membrane regulatory protein</fullName>
    </submittedName>
</protein>
<dbReference type="PANTHER" id="PTHR43685:SF3">
    <property type="entry name" value="SLR2126 PROTEIN"/>
    <property type="match status" value="1"/>
</dbReference>
<keyword evidence="2" id="KW-0472">Membrane</keyword>
<feature type="transmembrane region" description="Helical" evidence="2">
    <location>
        <begin position="772"/>
        <end position="790"/>
    </location>
</feature>
<gene>
    <name evidence="3" type="ORF">SANT12839_041110</name>
</gene>
<keyword evidence="4" id="KW-1185">Reference proteome</keyword>
<feature type="region of interest" description="Disordered" evidence="1">
    <location>
        <begin position="413"/>
        <end position="436"/>
    </location>
</feature>
<evidence type="ECO:0000313" key="4">
    <source>
        <dbReference type="Proteomes" id="UP000299290"/>
    </source>
</evidence>
<feature type="transmembrane region" description="Helical" evidence="2">
    <location>
        <begin position="724"/>
        <end position="742"/>
    </location>
</feature>
<dbReference type="Pfam" id="PF13641">
    <property type="entry name" value="Glyco_tranf_2_3"/>
    <property type="match status" value="1"/>
</dbReference>
<evidence type="ECO:0000256" key="1">
    <source>
        <dbReference type="SAM" id="MobiDB-lite"/>
    </source>
</evidence>
<feature type="transmembrane region" description="Helical" evidence="2">
    <location>
        <begin position="537"/>
        <end position="555"/>
    </location>
</feature>
<dbReference type="EMBL" id="BJHV01000001">
    <property type="protein sequence ID" value="GDY43229.1"/>
    <property type="molecule type" value="Genomic_DNA"/>
</dbReference>
<comment type="caution">
    <text evidence="3">The sequence shown here is derived from an EMBL/GenBank/DDBJ whole genome shotgun (WGS) entry which is preliminary data.</text>
</comment>
<evidence type="ECO:0000256" key="2">
    <source>
        <dbReference type="SAM" id="Phobius"/>
    </source>
</evidence>
<sequence length="1344" mass="141922">MSVHSHQAAQYPAANAAFAPAQEPAQTPAYPRHVVTAVLVAHDGARWLPDALSGLLGQERPVQGVIAADTGSADDSARLLTETLGDERVLHMARRSGFGTAVAEAVRTAPVLGPEELTYLKRPSGWDPVNRTWRDDAYDLPELPHGEPVQWLWLLHDDCAPEPDALAELLRVVDAELTANREPAIVGPKLRGWYDRRQLLEVGVSIARSGRRWTGLERREQDQGQHDQVRPVLSVSSAGMLVRRDVWEELGGFDARLPLMRDDVDLCWRAQAAGHQVLIAPDAVLRHAEASARERRPIDCVGRSVANPHRVDKAGAVYTLLVNTRGALLAYVMLRLLFGTLLRTLAYLVGKVPGQALDEVAGLFGILLRPGRILAARKRRGRPAAEPSELRPLFPPPGATVRATVEQVASNIGGRSEPELSSGGRHGAVESGPGGDDADFLEIEQFARLKRIARKPGPMLFLVLLVVSLVACRDLLGAGALAGGALLPAPAHVSELWSSYVDGWHPVGTGGTQSAPPYLAALAALGTVFLGSTGFTLTLLLVCSVPLAGFIAYFASRPLVESRLLRAWGSVAYAFLPAATGALAGGRLGTAVLAILLPLMARAAAAASGFTSNGTRLPSWRAAWAYALLLTFTMAFTPVVWPMALLLGAGVLVLRHRQSGTEQLMGYGLRFLTVVVTPLVVLAPWSLDLLTDPARFLEEAGLDRGAGSATALDLLALSPGGPKGGGTLLLLGFVLAALAALMRGERQTVVRTAWVVALTGFLFAAFTGGSGWAGPATLVYGLALLTAGVVGAENARERVAAQSFGWRQPVALLIAVATVAAPLYAAVSWMVSGADGPVGRRDPSQVPAFVAAESATEDQARTLVLGGGSSAAHADYALVRGSGARLGEGELAAAGGADTRLDGVVANLIAGSGADQTRQLGGYAVRYVYVQKGAPSEMERVLNATPGLTQLSREHGGVLWRVDQRVSRVSIVPAESSGRPAGGAAAKPVHVASGPVEAHTTVPDGTAGRVLRIADRSAPDWQATLDGKPLKATTVDGWAQGFELPATGGRLDLTYDTPITHTAWVWAQGLLAVVLLVLALPGRRRNVDDDLPDAEAAAAVITAEDLAGDGRRARRLRAAAEAQAVQAEATQGRPDADPAAADAMPPRPDEIPPQPGEPPLQPPAEPAAMGDPYGDQAVANDPYGDQAVANDPYGDQTAAGDPYAAVPHQQQAVPHQQQYGQQWDAQTYADAGYGQYPAGQYQGEQYQGEQYQGEGYPGQYPGGQYPAGDYQGDYQDTGYPAGYQEGQYQEGQYPADPYAGGQYADPYGYDQQQPYPDGGYPPQGDTTYGGADPEDRRDGSEQQR</sequence>
<keyword evidence="2" id="KW-1133">Transmembrane helix</keyword>
<reference evidence="3 4" key="1">
    <citation type="journal article" date="2020" name="Int. J. Syst. Evol. Microbiol.">
        <title>Reclassification of Streptomyces castelarensis and Streptomyces sporoclivatus as later heterotypic synonyms of Streptomyces antimycoticus.</title>
        <authorList>
            <person name="Komaki H."/>
            <person name="Tamura T."/>
        </authorList>
    </citation>
    <scope>NUCLEOTIDE SEQUENCE [LARGE SCALE GENOMIC DNA]</scope>
    <source>
        <strain evidence="3 4">NBRC 12839</strain>
    </source>
</reference>
<name>A0A4D4KAK3_9ACTN</name>